<comment type="caution">
    <text evidence="3">The sequence shown here is derived from an EMBL/GenBank/DDBJ whole genome shotgun (WGS) entry which is preliminary data.</text>
</comment>
<evidence type="ECO:0000256" key="1">
    <source>
        <dbReference type="SAM" id="MobiDB-lite"/>
    </source>
</evidence>
<accession>A0AAJ0MA25</accession>
<dbReference type="Pfam" id="PF13391">
    <property type="entry name" value="HNH_2"/>
    <property type="match status" value="1"/>
</dbReference>
<dbReference type="InterPro" id="IPR003615">
    <property type="entry name" value="HNH_nuc"/>
</dbReference>
<feature type="compositionally biased region" description="Basic and acidic residues" evidence="1">
    <location>
        <begin position="314"/>
        <end position="326"/>
    </location>
</feature>
<keyword evidence="4" id="KW-1185">Reference proteome</keyword>
<evidence type="ECO:0000259" key="2">
    <source>
        <dbReference type="Pfam" id="PF13391"/>
    </source>
</evidence>
<dbReference type="AlphaFoldDB" id="A0AAJ0MA25"/>
<feature type="region of interest" description="Disordered" evidence="1">
    <location>
        <begin position="308"/>
        <end position="393"/>
    </location>
</feature>
<evidence type="ECO:0000313" key="4">
    <source>
        <dbReference type="Proteomes" id="UP001275084"/>
    </source>
</evidence>
<dbReference type="Proteomes" id="UP001275084">
    <property type="component" value="Unassembled WGS sequence"/>
</dbReference>
<feature type="compositionally biased region" description="Basic and acidic residues" evidence="1">
    <location>
        <begin position="374"/>
        <end position="393"/>
    </location>
</feature>
<reference evidence="3" key="2">
    <citation type="submission" date="2023-06" db="EMBL/GenBank/DDBJ databases">
        <authorList>
            <consortium name="Lawrence Berkeley National Laboratory"/>
            <person name="Haridas S."/>
            <person name="Hensen N."/>
            <person name="Bonometti L."/>
            <person name="Westerberg I."/>
            <person name="Brannstrom I.O."/>
            <person name="Guillou S."/>
            <person name="Cros-Aarteil S."/>
            <person name="Calhoun S."/>
            <person name="Kuo A."/>
            <person name="Mondo S."/>
            <person name="Pangilinan J."/>
            <person name="Riley R."/>
            <person name="Labutti K."/>
            <person name="Andreopoulos B."/>
            <person name="Lipzen A."/>
            <person name="Chen C."/>
            <person name="Yanf M."/>
            <person name="Daum C."/>
            <person name="Ng V."/>
            <person name="Clum A."/>
            <person name="Steindorff A."/>
            <person name="Ohm R."/>
            <person name="Martin F."/>
            <person name="Silar P."/>
            <person name="Natvig D."/>
            <person name="Lalanne C."/>
            <person name="Gautier V."/>
            <person name="Ament-Velasquez S.L."/>
            <person name="Kruys A."/>
            <person name="Hutchinson M.I."/>
            <person name="Powell A.J."/>
            <person name="Barry K."/>
            <person name="Miller A.N."/>
            <person name="Grigoriev I.V."/>
            <person name="Debuchy R."/>
            <person name="Gladieux P."/>
            <person name="Thoren M.H."/>
            <person name="Johannesson H."/>
        </authorList>
    </citation>
    <scope>NUCLEOTIDE SEQUENCE</scope>
    <source>
        <strain evidence="3">CBS 955.72</strain>
    </source>
</reference>
<gene>
    <name evidence="3" type="ORF">B0T25DRAFT_557167</name>
</gene>
<dbReference type="EMBL" id="JAUIQD010000007">
    <property type="protein sequence ID" value="KAK3344493.1"/>
    <property type="molecule type" value="Genomic_DNA"/>
</dbReference>
<evidence type="ECO:0000313" key="3">
    <source>
        <dbReference type="EMBL" id="KAK3344493.1"/>
    </source>
</evidence>
<reference evidence="3" key="1">
    <citation type="journal article" date="2023" name="Mol. Phylogenet. Evol.">
        <title>Genome-scale phylogeny and comparative genomics of the fungal order Sordariales.</title>
        <authorList>
            <person name="Hensen N."/>
            <person name="Bonometti L."/>
            <person name="Westerberg I."/>
            <person name="Brannstrom I.O."/>
            <person name="Guillou S."/>
            <person name="Cros-Aarteil S."/>
            <person name="Calhoun S."/>
            <person name="Haridas S."/>
            <person name="Kuo A."/>
            <person name="Mondo S."/>
            <person name="Pangilinan J."/>
            <person name="Riley R."/>
            <person name="LaButti K."/>
            <person name="Andreopoulos B."/>
            <person name="Lipzen A."/>
            <person name="Chen C."/>
            <person name="Yan M."/>
            <person name="Daum C."/>
            <person name="Ng V."/>
            <person name="Clum A."/>
            <person name="Steindorff A."/>
            <person name="Ohm R.A."/>
            <person name="Martin F."/>
            <person name="Silar P."/>
            <person name="Natvig D.O."/>
            <person name="Lalanne C."/>
            <person name="Gautier V."/>
            <person name="Ament-Velasquez S.L."/>
            <person name="Kruys A."/>
            <person name="Hutchinson M.I."/>
            <person name="Powell A.J."/>
            <person name="Barry K."/>
            <person name="Miller A.N."/>
            <person name="Grigoriev I.V."/>
            <person name="Debuchy R."/>
            <person name="Gladieux P."/>
            <person name="Hiltunen Thoren M."/>
            <person name="Johannesson H."/>
        </authorList>
    </citation>
    <scope>NUCLEOTIDE SEQUENCE</scope>
    <source>
        <strain evidence="3">CBS 955.72</strain>
    </source>
</reference>
<feature type="domain" description="HNH nuclease" evidence="2">
    <location>
        <begin position="148"/>
        <end position="212"/>
    </location>
</feature>
<name>A0AAJ0MA25_9PEZI</name>
<proteinExistence type="predicted"/>
<organism evidence="3 4">
    <name type="scientific">Lasiosphaeria hispida</name>
    <dbReference type="NCBI Taxonomy" id="260671"/>
    <lineage>
        <taxon>Eukaryota</taxon>
        <taxon>Fungi</taxon>
        <taxon>Dikarya</taxon>
        <taxon>Ascomycota</taxon>
        <taxon>Pezizomycotina</taxon>
        <taxon>Sordariomycetes</taxon>
        <taxon>Sordariomycetidae</taxon>
        <taxon>Sordariales</taxon>
        <taxon>Lasiosphaeriaceae</taxon>
        <taxon>Lasiosphaeria</taxon>
    </lineage>
</organism>
<sequence length="393" mass="44276">MAPLSQPIRSPPLPDEELPPGLILFYHPHYQRPNNILMTLPRSDQSEEGYGVHHGTALVACQIIGNNAFNKSRLALDQKGEHPVNLPFDDVLTHGEYYFVVDGPYSMEEPYPVVASFQDWACPGQHQIPATWPYLTRNYDPSPGQEVCGITRYRTPLEGAHLVPKEQGYWYILNGMSAHSSYSFADINHGANIVPLRKDIHSLFDARAFGIVPKNGVYVSHIFSQKADQYWPDYHHVRVTSLDKEARSYLFARFAWTILFHVKKFVTANESRIIVQVTAKKRGDTPRPQVTRLSGAVLYEKYIGGGSRESAVAEGKKPPKRSRTDENLEDDDDEDSEDSRIQAIVESVYFWGQEGDDPNRRQWPSDSTAPTGDDDGKGKEMESGIDEPGDKAM</sequence>
<feature type="compositionally biased region" description="Acidic residues" evidence="1">
    <location>
        <begin position="327"/>
        <end position="337"/>
    </location>
</feature>
<protein>
    <recommendedName>
        <fullName evidence="2">HNH nuclease domain-containing protein</fullName>
    </recommendedName>
</protein>